<dbReference type="STRING" id="5364.A0A5C3NHN6"/>
<evidence type="ECO:0000256" key="2">
    <source>
        <dbReference type="SAM" id="Phobius"/>
    </source>
</evidence>
<evidence type="ECO:0000313" key="5">
    <source>
        <dbReference type="Proteomes" id="UP000305948"/>
    </source>
</evidence>
<dbReference type="Proteomes" id="UP000305948">
    <property type="component" value="Unassembled WGS sequence"/>
</dbReference>
<feature type="transmembrane region" description="Helical" evidence="2">
    <location>
        <begin position="257"/>
        <end position="275"/>
    </location>
</feature>
<feature type="region of interest" description="Disordered" evidence="1">
    <location>
        <begin position="1"/>
        <end position="20"/>
    </location>
</feature>
<feature type="domain" description="YVC1 N-terminal linker helical" evidence="3">
    <location>
        <begin position="29"/>
        <end position="208"/>
    </location>
</feature>
<reference evidence="4 5" key="1">
    <citation type="journal article" date="2019" name="Nat. Ecol. Evol.">
        <title>Megaphylogeny resolves global patterns of mushroom evolution.</title>
        <authorList>
            <person name="Varga T."/>
            <person name="Krizsan K."/>
            <person name="Foldi C."/>
            <person name="Dima B."/>
            <person name="Sanchez-Garcia M."/>
            <person name="Sanchez-Ramirez S."/>
            <person name="Szollosi G.J."/>
            <person name="Szarkandi J.G."/>
            <person name="Papp V."/>
            <person name="Albert L."/>
            <person name="Andreopoulos W."/>
            <person name="Angelini C."/>
            <person name="Antonin V."/>
            <person name="Barry K.W."/>
            <person name="Bougher N.L."/>
            <person name="Buchanan P."/>
            <person name="Buyck B."/>
            <person name="Bense V."/>
            <person name="Catcheside P."/>
            <person name="Chovatia M."/>
            <person name="Cooper J."/>
            <person name="Damon W."/>
            <person name="Desjardin D."/>
            <person name="Finy P."/>
            <person name="Geml J."/>
            <person name="Haridas S."/>
            <person name="Hughes K."/>
            <person name="Justo A."/>
            <person name="Karasinski D."/>
            <person name="Kautmanova I."/>
            <person name="Kiss B."/>
            <person name="Kocsube S."/>
            <person name="Kotiranta H."/>
            <person name="LaButti K.M."/>
            <person name="Lechner B.E."/>
            <person name="Liimatainen K."/>
            <person name="Lipzen A."/>
            <person name="Lukacs Z."/>
            <person name="Mihaltcheva S."/>
            <person name="Morgado L.N."/>
            <person name="Niskanen T."/>
            <person name="Noordeloos M.E."/>
            <person name="Ohm R.A."/>
            <person name="Ortiz-Santana B."/>
            <person name="Ovrebo C."/>
            <person name="Racz N."/>
            <person name="Riley R."/>
            <person name="Savchenko A."/>
            <person name="Shiryaev A."/>
            <person name="Soop K."/>
            <person name="Spirin V."/>
            <person name="Szebenyi C."/>
            <person name="Tomsovsky M."/>
            <person name="Tulloss R.E."/>
            <person name="Uehling J."/>
            <person name="Grigoriev I.V."/>
            <person name="Vagvolgyi C."/>
            <person name="Papp T."/>
            <person name="Martin F.M."/>
            <person name="Miettinen O."/>
            <person name="Hibbett D.S."/>
            <person name="Nagy L.G."/>
        </authorList>
    </citation>
    <scope>NUCLEOTIDE SEQUENCE [LARGE SCALE GENOMIC DNA]</scope>
    <source>
        <strain evidence="4 5">OMC1185</strain>
    </source>
</reference>
<evidence type="ECO:0000256" key="1">
    <source>
        <dbReference type="SAM" id="MobiDB-lite"/>
    </source>
</evidence>
<feature type="transmembrane region" description="Helical" evidence="2">
    <location>
        <begin position="287"/>
        <end position="308"/>
    </location>
</feature>
<feature type="transmembrane region" description="Helical" evidence="2">
    <location>
        <begin position="220"/>
        <end position="237"/>
    </location>
</feature>
<feature type="region of interest" description="Disordered" evidence="1">
    <location>
        <begin position="548"/>
        <end position="574"/>
    </location>
</feature>
<dbReference type="Pfam" id="PF23190">
    <property type="entry name" value="LHD_TRPY1"/>
    <property type="match status" value="1"/>
</dbReference>
<feature type="transmembrane region" description="Helical" evidence="2">
    <location>
        <begin position="514"/>
        <end position="534"/>
    </location>
</feature>
<organism evidence="4 5">
    <name type="scientific">Heliocybe sulcata</name>
    <dbReference type="NCBI Taxonomy" id="5364"/>
    <lineage>
        <taxon>Eukaryota</taxon>
        <taxon>Fungi</taxon>
        <taxon>Dikarya</taxon>
        <taxon>Basidiomycota</taxon>
        <taxon>Agaricomycotina</taxon>
        <taxon>Agaricomycetes</taxon>
        <taxon>Gloeophyllales</taxon>
        <taxon>Gloeophyllaceae</taxon>
        <taxon>Heliocybe</taxon>
    </lineage>
</organism>
<feature type="transmembrane region" description="Helical" evidence="2">
    <location>
        <begin position="363"/>
        <end position="382"/>
    </location>
</feature>
<dbReference type="EMBL" id="ML213504">
    <property type="protein sequence ID" value="TFK55588.1"/>
    <property type="molecule type" value="Genomic_DNA"/>
</dbReference>
<proteinExistence type="predicted"/>
<keyword evidence="2" id="KW-0472">Membrane</keyword>
<feature type="transmembrane region" description="Helical" evidence="2">
    <location>
        <begin position="421"/>
        <end position="441"/>
    </location>
</feature>
<keyword evidence="2" id="KW-0812">Transmembrane</keyword>
<dbReference type="InterPro" id="IPR052971">
    <property type="entry name" value="TRP_calcium_channel"/>
</dbReference>
<gene>
    <name evidence="4" type="ORF">OE88DRAFT_1622056</name>
</gene>
<accession>A0A5C3NHN6</accession>
<evidence type="ECO:0000313" key="4">
    <source>
        <dbReference type="EMBL" id="TFK55588.1"/>
    </source>
</evidence>
<dbReference type="OrthoDB" id="301415at2759"/>
<protein>
    <recommendedName>
        <fullName evidence="3">YVC1 N-terminal linker helical domain-containing protein</fullName>
    </recommendedName>
</protein>
<dbReference type="InterPro" id="IPR056337">
    <property type="entry name" value="LHD_YVC1"/>
</dbReference>
<name>A0A5C3NHN6_9AGAM</name>
<dbReference type="PANTHER" id="PTHR35859">
    <property type="entry name" value="NONSELECTIVE CATION CHANNEL PROTEIN"/>
    <property type="match status" value="1"/>
</dbReference>
<keyword evidence="5" id="KW-1185">Reference proteome</keyword>
<dbReference type="PANTHER" id="PTHR35859:SF4">
    <property type="entry name" value="MEMBRANE CHANNEL PROTEIN, PUTATIVE (AFU_ORTHOLOGUE AFUA_6G11300)-RELATED"/>
    <property type="match status" value="1"/>
</dbReference>
<sequence>MSRSVGDGVPEDQTSLLSVQSVTPAPDTVTKLVRRLRALTLKLLPVEVDPEVLKEPTSRVITLGVINAYIAAAGDFVEALPYCLLRARREFMWEANHNPADYGENFGRAVACEVLARKIIHQAPSDRLKSIMSTRFQIKESDGDVSEMTSALELAIDSHCTIFLSSSEAQDVINALWCGQWVQQNKPGHDIDYIEFEKHRSHTLWGHLEPTRLSVPRYQNIFRILIWFFFLLAYSQAVREPLDRLDPHHPFLDAWEYTLYFMAFAFTLEDVHKIYKLLRFVTWRAFGFWNVVAAMTDALLMTAFVLRISGLLATGDQPSASLRLRSFQTLSFDFTELITVFDGYKYVGMMQICVARMLQESGIFFALLSVLGLGFAQGLYALDMADGQIDSASSVVNVMIQSLLQAPDFGKFDVSTMGLTLYYLWTAITVIILLNVLISLFSSAYDDASAFIASPVVEDAEAEFLAFFAGKTVGMIRAPDEFLYPAPFNMIELLFIAPFECVCLSSQMLQAYAAYNRFVMRVVFIVPLTVIALYESANRSNNRWVQEWFGPEDNGDDSDPRHQDPEVSAVDAEQGHEISRVKFEELVKGFPNTMQSSEATILQEIRVLHDRIDVLMKKLDEKSG</sequence>
<evidence type="ECO:0000259" key="3">
    <source>
        <dbReference type="Pfam" id="PF23190"/>
    </source>
</evidence>
<keyword evidence="2" id="KW-1133">Transmembrane helix</keyword>
<dbReference type="AlphaFoldDB" id="A0A5C3NHN6"/>